<evidence type="ECO:0000256" key="2">
    <source>
        <dbReference type="ARBA" id="ARBA00022729"/>
    </source>
</evidence>
<dbReference type="SMR" id="A0A1U8HND7"/>
<sequence>MTMPRDALHLGGVEHRELYNAYGYYFHMATAEGLLKHRDGKVGPFVWSRAFFAGSQRYGAVWTSDNSADWDQLRVSVPMVLTLGSGMTFSVNWSTHENVVAALSSEFPCQEAEDCNHQDNKKGLECLLQAWFLAQLDAIASNAETEVNTLILGSESLLHFQVTIYDFGTYRLVSSNGFSEKRNKTGFVN</sequence>
<dbReference type="RefSeq" id="XP_016665495.1">
    <property type="nucleotide sequence ID" value="XM_016810006.1"/>
</dbReference>
<dbReference type="GO" id="GO:0090599">
    <property type="term" value="F:alpha-glucosidase activity"/>
    <property type="evidence" value="ECO:0007669"/>
    <property type="project" value="TreeGrafter"/>
</dbReference>
<dbReference type="PANTHER" id="PTHR22762">
    <property type="entry name" value="ALPHA-GLUCOSIDASE"/>
    <property type="match status" value="1"/>
</dbReference>
<gene>
    <name evidence="9 10 11 12 13" type="primary">LOC107886160</name>
</gene>
<evidence type="ECO:0000256" key="5">
    <source>
        <dbReference type="ARBA" id="ARBA00023295"/>
    </source>
</evidence>
<dbReference type="Gene3D" id="3.20.20.80">
    <property type="entry name" value="Glycosidases"/>
    <property type="match status" value="1"/>
</dbReference>
<protein>
    <submittedName>
        <fullName evidence="9 10">Uncharacterized protein LOC107886160</fullName>
    </submittedName>
    <submittedName>
        <fullName evidence="13">Uncharacterized protein isoform X1</fullName>
    </submittedName>
</protein>
<evidence type="ECO:0000259" key="7">
    <source>
        <dbReference type="Pfam" id="PF01055"/>
    </source>
</evidence>
<organism evidence="8 9">
    <name type="scientific">Gossypium hirsutum</name>
    <name type="common">Upland cotton</name>
    <name type="synonym">Gossypium mexicanum</name>
    <dbReference type="NCBI Taxonomy" id="3635"/>
    <lineage>
        <taxon>Eukaryota</taxon>
        <taxon>Viridiplantae</taxon>
        <taxon>Streptophyta</taxon>
        <taxon>Embryophyta</taxon>
        <taxon>Tracheophyta</taxon>
        <taxon>Spermatophyta</taxon>
        <taxon>Magnoliopsida</taxon>
        <taxon>eudicotyledons</taxon>
        <taxon>Gunneridae</taxon>
        <taxon>Pentapetalae</taxon>
        <taxon>rosids</taxon>
        <taxon>malvids</taxon>
        <taxon>Malvales</taxon>
        <taxon>Malvaceae</taxon>
        <taxon>Malvoideae</taxon>
        <taxon>Gossypium</taxon>
    </lineage>
</organism>
<dbReference type="InterPro" id="IPR000322">
    <property type="entry name" value="Glyco_hydro_31_TIM"/>
</dbReference>
<comment type="similarity">
    <text evidence="1 6">Belongs to the glycosyl hydrolase 31 family.</text>
</comment>
<evidence type="ECO:0000256" key="4">
    <source>
        <dbReference type="ARBA" id="ARBA00023180"/>
    </source>
</evidence>
<evidence type="ECO:0000313" key="8">
    <source>
        <dbReference type="Proteomes" id="UP000818029"/>
    </source>
</evidence>
<keyword evidence="4" id="KW-0325">Glycoprotein</keyword>
<dbReference type="RefSeq" id="XP_016665493.1">
    <property type="nucleotide sequence ID" value="XM_016810004.1"/>
</dbReference>
<keyword evidence="5 6" id="KW-0326">Glycosidase</keyword>
<dbReference type="RefSeq" id="XP_016665497.1">
    <property type="nucleotide sequence ID" value="XM_016810008.1"/>
</dbReference>
<dbReference type="AlphaFoldDB" id="A0A1U8HND7"/>
<feature type="domain" description="Glycoside hydrolase family 31 TIM barrel" evidence="7">
    <location>
        <begin position="4"/>
        <end position="89"/>
    </location>
</feature>
<reference evidence="8" key="1">
    <citation type="journal article" date="2020" name="Nat. Genet.">
        <title>Genomic diversifications of five Gossypium allopolyploid species and their impact on cotton improvement.</title>
        <authorList>
            <person name="Chen Z.J."/>
            <person name="Sreedasyam A."/>
            <person name="Ando A."/>
            <person name="Song Q."/>
            <person name="De Santiago L.M."/>
            <person name="Hulse-Kemp A.M."/>
            <person name="Ding M."/>
            <person name="Ye W."/>
            <person name="Kirkbride R.C."/>
            <person name="Jenkins J."/>
            <person name="Plott C."/>
            <person name="Lovell J."/>
            <person name="Lin Y.M."/>
            <person name="Vaughn R."/>
            <person name="Liu B."/>
            <person name="Simpson S."/>
            <person name="Scheffler B.E."/>
            <person name="Wen L."/>
            <person name="Saski C.A."/>
            <person name="Grover C.E."/>
            <person name="Hu G."/>
            <person name="Conover J.L."/>
            <person name="Carlson J.W."/>
            <person name="Shu S."/>
            <person name="Boston L.B."/>
            <person name="Williams M."/>
            <person name="Peterson D.G."/>
            <person name="McGee K."/>
            <person name="Jones D.C."/>
            <person name="Wendel J.F."/>
            <person name="Stelly D.M."/>
            <person name="Grimwood J."/>
            <person name="Schmutz J."/>
        </authorList>
    </citation>
    <scope>NUCLEOTIDE SEQUENCE [LARGE SCALE GENOMIC DNA]</scope>
    <source>
        <strain evidence="8">cv. TM-1</strain>
    </source>
</reference>
<evidence type="ECO:0000313" key="12">
    <source>
        <dbReference type="RefSeq" id="XP_016665497.1"/>
    </source>
</evidence>
<name>A0A1U8HND7_GOSHI</name>
<dbReference type="SUPFAM" id="SSF51445">
    <property type="entry name" value="(Trans)glycosidases"/>
    <property type="match status" value="1"/>
</dbReference>
<reference evidence="9 10" key="2">
    <citation type="submission" date="2025-04" db="UniProtKB">
        <authorList>
            <consortium name="RefSeq"/>
        </authorList>
    </citation>
    <scope>IDENTIFICATION</scope>
    <source>
        <tissue evidence="9 10">Leaf</tissue>
    </source>
</reference>
<dbReference type="InterPro" id="IPR017853">
    <property type="entry name" value="GH"/>
</dbReference>
<evidence type="ECO:0000256" key="1">
    <source>
        <dbReference type="ARBA" id="ARBA00007806"/>
    </source>
</evidence>
<dbReference type="KEGG" id="ghi:107886160"/>
<keyword evidence="2" id="KW-0732">Signal</keyword>
<dbReference type="RefSeq" id="XP_040965068.1">
    <property type="nucleotide sequence ID" value="XM_041109134.1"/>
</dbReference>
<evidence type="ECO:0000256" key="3">
    <source>
        <dbReference type="ARBA" id="ARBA00022801"/>
    </source>
</evidence>
<dbReference type="GeneID" id="107886160"/>
<dbReference type="RefSeq" id="XP_016665496.1">
    <property type="nucleotide sequence ID" value="XM_016810007.1"/>
</dbReference>
<dbReference type="Proteomes" id="UP000818029">
    <property type="component" value="Chromosome A03"/>
</dbReference>
<evidence type="ECO:0000256" key="6">
    <source>
        <dbReference type="RuleBase" id="RU361185"/>
    </source>
</evidence>
<keyword evidence="3 6" id="KW-0378">Hydrolase</keyword>
<evidence type="ECO:0000313" key="9">
    <source>
        <dbReference type="RefSeq" id="XP_016665493.1"/>
    </source>
</evidence>
<evidence type="ECO:0000313" key="13">
    <source>
        <dbReference type="RefSeq" id="XP_040965068.1"/>
    </source>
</evidence>
<dbReference type="PANTHER" id="PTHR22762:SF54">
    <property type="entry name" value="BCDNA.GH04962"/>
    <property type="match status" value="1"/>
</dbReference>
<dbReference type="PaxDb" id="3635-A0A1U8HND7"/>
<accession>A0A1U8HND7</accession>
<proteinExistence type="inferred from homology"/>
<evidence type="ECO:0000313" key="11">
    <source>
        <dbReference type="RefSeq" id="XP_016665496.1"/>
    </source>
</evidence>
<dbReference type="GO" id="GO:0005975">
    <property type="term" value="P:carbohydrate metabolic process"/>
    <property type="evidence" value="ECO:0007669"/>
    <property type="project" value="InterPro"/>
</dbReference>
<keyword evidence="8" id="KW-1185">Reference proteome</keyword>
<dbReference type="Pfam" id="PF01055">
    <property type="entry name" value="Glyco_hydro_31_2nd"/>
    <property type="match status" value="1"/>
</dbReference>
<dbReference type="OrthoDB" id="929597at2759"/>
<dbReference type="STRING" id="3635.A0A1U8HND7"/>
<evidence type="ECO:0000313" key="10">
    <source>
        <dbReference type="RefSeq" id="XP_016665495.1"/>
    </source>
</evidence>
<dbReference type="GO" id="GO:0006491">
    <property type="term" value="P:N-glycan processing"/>
    <property type="evidence" value="ECO:0007669"/>
    <property type="project" value="TreeGrafter"/>
</dbReference>